<dbReference type="FunFam" id="3.30.1390.10:FF:000001">
    <property type="entry name" value="50S ribosomal protein L7/L12"/>
    <property type="match status" value="1"/>
</dbReference>
<dbReference type="GO" id="GO:0005840">
    <property type="term" value="C:ribosome"/>
    <property type="evidence" value="ECO:0007669"/>
    <property type="project" value="UniProtKB-KW"/>
</dbReference>
<reference evidence="8" key="1">
    <citation type="journal article" date="2013" name="Nature">
        <title>Draft genome of the wheat A-genome progenitor Triticum urartu.</title>
        <authorList>
            <person name="Ling H.Q."/>
            <person name="Zhao S."/>
            <person name="Liu D."/>
            <person name="Wang J."/>
            <person name="Sun H."/>
            <person name="Zhang C."/>
            <person name="Fan H."/>
            <person name="Li D."/>
            <person name="Dong L."/>
            <person name="Tao Y."/>
            <person name="Gao C."/>
            <person name="Wu H."/>
            <person name="Li Y."/>
            <person name="Cui Y."/>
            <person name="Guo X."/>
            <person name="Zheng S."/>
            <person name="Wang B."/>
            <person name="Yu K."/>
            <person name="Liang Q."/>
            <person name="Yang W."/>
            <person name="Lou X."/>
            <person name="Chen J."/>
            <person name="Feng M."/>
            <person name="Jian J."/>
            <person name="Zhang X."/>
            <person name="Luo G."/>
            <person name="Jiang Y."/>
            <person name="Liu J."/>
            <person name="Wang Z."/>
            <person name="Sha Y."/>
            <person name="Zhang B."/>
            <person name="Wu H."/>
            <person name="Tang D."/>
            <person name="Shen Q."/>
            <person name="Xue P."/>
            <person name="Zou S."/>
            <person name="Wang X."/>
            <person name="Liu X."/>
            <person name="Wang F."/>
            <person name="Yang Y."/>
            <person name="An X."/>
            <person name="Dong Z."/>
            <person name="Zhang K."/>
            <person name="Zhang X."/>
            <person name="Luo M.C."/>
            <person name="Dvorak J."/>
            <person name="Tong Y."/>
            <person name="Wang J."/>
            <person name="Yang H."/>
            <person name="Li Z."/>
            <person name="Wang D."/>
            <person name="Zhang A."/>
            <person name="Wang J."/>
        </authorList>
    </citation>
    <scope>NUCLEOTIDE SEQUENCE</scope>
</reference>
<dbReference type="STRING" id="4572.M8A946"/>
<keyword evidence="4" id="KW-0934">Plastid</keyword>
<dbReference type="PANTHER" id="PTHR45987:SF26">
    <property type="entry name" value="LARGE RIBOSOMAL SUBUNIT PROTEIN BL12CX-RELATED"/>
    <property type="match status" value="1"/>
</dbReference>
<keyword evidence="5 8" id="KW-0689">Ribosomal protein</keyword>
<dbReference type="GO" id="GO:1990904">
    <property type="term" value="C:ribonucleoprotein complex"/>
    <property type="evidence" value="ECO:0007669"/>
    <property type="project" value="UniProtKB-KW"/>
</dbReference>
<feature type="domain" description="Large ribosomal subunit protein bL12 C-terminal" evidence="7">
    <location>
        <begin position="41"/>
        <end position="107"/>
    </location>
</feature>
<proteinExistence type="inferred from homology"/>
<dbReference type="eggNOG" id="KOG1715">
    <property type="taxonomic scope" value="Eukaryota"/>
</dbReference>
<accession>M8A946</accession>
<dbReference type="AlphaFoldDB" id="M8A946"/>
<keyword evidence="3" id="KW-0150">Chloroplast</keyword>
<dbReference type="InterPro" id="IPR013823">
    <property type="entry name" value="Ribosomal_bL12_C"/>
</dbReference>
<evidence type="ECO:0000256" key="2">
    <source>
        <dbReference type="ARBA" id="ARBA00007197"/>
    </source>
</evidence>
<comment type="subcellular location">
    <subcellularLocation>
        <location evidence="1">Plastid</location>
        <location evidence="1">Chloroplast</location>
    </subcellularLocation>
</comment>
<dbReference type="GO" id="GO:0003735">
    <property type="term" value="F:structural constituent of ribosome"/>
    <property type="evidence" value="ECO:0007669"/>
    <property type="project" value="InterPro"/>
</dbReference>
<dbReference type="Gene3D" id="3.30.1390.10">
    <property type="match status" value="1"/>
</dbReference>
<dbReference type="GO" id="GO:0006412">
    <property type="term" value="P:translation"/>
    <property type="evidence" value="ECO:0007669"/>
    <property type="project" value="InterPro"/>
</dbReference>
<dbReference type="SUPFAM" id="SSF54736">
    <property type="entry name" value="ClpS-like"/>
    <property type="match status" value="1"/>
</dbReference>
<evidence type="ECO:0000256" key="4">
    <source>
        <dbReference type="ARBA" id="ARBA00022640"/>
    </source>
</evidence>
<dbReference type="PANTHER" id="PTHR45987">
    <property type="entry name" value="39S RIBOSOMAL PROTEIN L12"/>
    <property type="match status" value="1"/>
</dbReference>
<evidence type="ECO:0000256" key="5">
    <source>
        <dbReference type="ARBA" id="ARBA00022980"/>
    </source>
</evidence>
<comment type="similarity">
    <text evidence="2">Belongs to the bacterial ribosomal protein bL12 family.</text>
</comment>
<evidence type="ECO:0000256" key="6">
    <source>
        <dbReference type="ARBA" id="ARBA00023274"/>
    </source>
</evidence>
<dbReference type="OMA" id="KVECSEI"/>
<evidence type="ECO:0000256" key="3">
    <source>
        <dbReference type="ARBA" id="ARBA00022528"/>
    </source>
</evidence>
<organism evidence="8">
    <name type="scientific">Triticum urartu</name>
    <name type="common">Red wild einkorn</name>
    <name type="synonym">Crithodium urartu</name>
    <dbReference type="NCBI Taxonomy" id="4572"/>
    <lineage>
        <taxon>Eukaryota</taxon>
        <taxon>Viridiplantae</taxon>
        <taxon>Streptophyta</taxon>
        <taxon>Embryophyta</taxon>
        <taxon>Tracheophyta</taxon>
        <taxon>Spermatophyta</taxon>
        <taxon>Magnoliopsida</taxon>
        <taxon>Liliopsida</taxon>
        <taxon>Poales</taxon>
        <taxon>Poaceae</taxon>
        <taxon>BOP clade</taxon>
        <taxon>Pooideae</taxon>
        <taxon>Triticodae</taxon>
        <taxon>Triticeae</taxon>
        <taxon>Triticinae</taxon>
        <taxon>Triticum</taxon>
    </lineage>
</organism>
<dbReference type="InterPro" id="IPR014719">
    <property type="entry name" value="Ribosomal_bL12_C/ClpS-like"/>
</dbReference>
<dbReference type="InterPro" id="IPR000206">
    <property type="entry name" value="Ribosomal_bL12"/>
</dbReference>
<dbReference type="Pfam" id="PF00542">
    <property type="entry name" value="Ribosomal_L12"/>
    <property type="match status" value="1"/>
</dbReference>
<dbReference type="NCBIfam" id="TIGR00855">
    <property type="entry name" value="L12"/>
    <property type="match status" value="1"/>
</dbReference>
<gene>
    <name evidence="8" type="ORF">TRIUR3_25117</name>
</gene>
<evidence type="ECO:0000313" key="8">
    <source>
        <dbReference type="EMBL" id="EMS68571.1"/>
    </source>
</evidence>
<dbReference type="GO" id="GO:0003729">
    <property type="term" value="F:mRNA binding"/>
    <property type="evidence" value="ECO:0007669"/>
    <property type="project" value="TreeGrafter"/>
</dbReference>
<dbReference type="CDD" id="cd00387">
    <property type="entry name" value="Ribosomal_L7_L12"/>
    <property type="match status" value="1"/>
</dbReference>
<dbReference type="GO" id="GO:0009507">
    <property type="term" value="C:chloroplast"/>
    <property type="evidence" value="ECO:0007669"/>
    <property type="project" value="UniProtKB-SubCell"/>
</dbReference>
<dbReference type="EMBL" id="KD004435">
    <property type="protein sequence ID" value="EMS68571.1"/>
    <property type="molecule type" value="Genomic_DNA"/>
</dbReference>
<name>M8A946_TRIUA</name>
<protein>
    <submittedName>
        <fullName evidence="8">50S ribosomal protein L12-1, chloroplastic</fullName>
    </submittedName>
</protein>
<keyword evidence="6" id="KW-0687">Ribonucleoprotein</keyword>
<evidence type="ECO:0000259" key="7">
    <source>
        <dbReference type="Pfam" id="PF00542"/>
    </source>
</evidence>
<evidence type="ECO:0000256" key="1">
    <source>
        <dbReference type="ARBA" id="ARBA00004229"/>
    </source>
</evidence>
<sequence length="108" mass="11697">MAPRRRGRAWMMRPAPSPADAIAADARCGDRWNEGDDDTEFDVVIEEVPSSARIATIKVVRALTNLALKDAKDLIEGLPKKLKEAVGKDEAEDAKKQLEAVGAKVTVA</sequence>